<comment type="caution">
    <text evidence="1">The sequence shown here is derived from an EMBL/GenBank/DDBJ whole genome shotgun (WGS) entry which is preliminary data.</text>
</comment>
<organism evidence="1 2">
    <name type="scientific">Kluyvera sichuanensis</name>
    <dbReference type="NCBI Taxonomy" id="2725494"/>
    <lineage>
        <taxon>Bacteria</taxon>
        <taxon>Pseudomonadati</taxon>
        <taxon>Pseudomonadota</taxon>
        <taxon>Gammaproteobacteria</taxon>
        <taxon>Enterobacterales</taxon>
        <taxon>Enterobacteriaceae</taxon>
        <taxon>Kluyvera</taxon>
    </lineage>
</organism>
<sequence length="136" mass="15619">MPWTETRPMQRLDFIRASHAGTMSFSALCRLFGISRKTGYKWLGRFDPSEPATLFDRSRAPLSHSRTVPPDIAAHLMALRQKHPDWGPKKLRMWLLNHQADFPVPAASTIGDILKRQGMVPDRKRKHRTPGNRQPL</sequence>
<dbReference type="RefSeq" id="WP_185666381.1">
    <property type="nucleotide sequence ID" value="NZ_JABBJF010000002.1"/>
</dbReference>
<proteinExistence type="predicted"/>
<keyword evidence="2" id="KW-1185">Reference proteome</keyword>
<dbReference type="EMBL" id="JABBJF010000002">
    <property type="protein sequence ID" value="MBC1184550.1"/>
    <property type="molecule type" value="Genomic_DNA"/>
</dbReference>
<gene>
    <name evidence="1" type="ORF">HII27_02355</name>
</gene>
<feature type="non-terminal residue" evidence="1">
    <location>
        <position position="136"/>
    </location>
</feature>
<dbReference type="Pfam" id="PF13565">
    <property type="entry name" value="HTH_32"/>
    <property type="match status" value="1"/>
</dbReference>
<accession>A0ABR6RN46</accession>
<evidence type="ECO:0000313" key="2">
    <source>
        <dbReference type="Proteomes" id="UP000607331"/>
    </source>
</evidence>
<protein>
    <submittedName>
        <fullName evidence="1">Helix-turn-helix domain containing protein</fullName>
    </submittedName>
</protein>
<name>A0ABR6RN46_9ENTR</name>
<reference evidence="1 2" key="1">
    <citation type="submission" date="2020-04" db="EMBL/GenBank/DDBJ databases">
        <title>The draft genome of Kluyvera sichuanensis strain SCKS090646.</title>
        <authorList>
            <person name="Wei L."/>
            <person name="Liu L."/>
            <person name="Feng Y."/>
            <person name="Zong Z."/>
        </authorList>
    </citation>
    <scope>NUCLEOTIDE SEQUENCE [LARGE SCALE GENOMIC DNA]</scope>
    <source>
        <strain evidence="1 2">090646</strain>
    </source>
</reference>
<dbReference type="SUPFAM" id="SSF46689">
    <property type="entry name" value="Homeodomain-like"/>
    <property type="match status" value="1"/>
</dbReference>
<dbReference type="InterPro" id="IPR009057">
    <property type="entry name" value="Homeodomain-like_sf"/>
</dbReference>
<evidence type="ECO:0000313" key="1">
    <source>
        <dbReference type="EMBL" id="MBC1184550.1"/>
    </source>
</evidence>
<dbReference type="Proteomes" id="UP000607331">
    <property type="component" value="Unassembled WGS sequence"/>
</dbReference>